<dbReference type="EMBL" id="OU503043">
    <property type="protein sequence ID" value="CAI9766133.1"/>
    <property type="molecule type" value="Genomic_DNA"/>
</dbReference>
<keyword evidence="2" id="KW-1185">Reference proteome</keyword>
<sequence>MGRILRRPVAGNLFYDHASNQDILIFCSQSLKSKVQRDFEEFYSEAFRPLRDSLNPSHIYSVSLQFGILLFHRNSLACNHQELFYAKYISDDGCDASKRPLLQRVLCKCSVLWNGKIATQQMETTYGVSIQKLEETHVGELCCFR</sequence>
<reference evidence="1" key="1">
    <citation type="submission" date="2023-05" db="EMBL/GenBank/DDBJ databases">
        <authorList>
            <person name="Huff M."/>
        </authorList>
    </citation>
    <scope>NUCLEOTIDE SEQUENCE</scope>
</reference>
<dbReference type="Proteomes" id="UP000834106">
    <property type="component" value="Chromosome 8"/>
</dbReference>
<organism evidence="1 2">
    <name type="scientific">Fraxinus pennsylvanica</name>
    <dbReference type="NCBI Taxonomy" id="56036"/>
    <lineage>
        <taxon>Eukaryota</taxon>
        <taxon>Viridiplantae</taxon>
        <taxon>Streptophyta</taxon>
        <taxon>Embryophyta</taxon>
        <taxon>Tracheophyta</taxon>
        <taxon>Spermatophyta</taxon>
        <taxon>Magnoliopsida</taxon>
        <taxon>eudicotyledons</taxon>
        <taxon>Gunneridae</taxon>
        <taxon>Pentapetalae</taxon>
        <taxon>asterids</taxon>
        <taxon>lamiids</taxon>
        <taxon>Lamiales</taxon>
        <taxon>Oleaceae</taxon>
        <taxon>Oleeae</taxon>
        <taxon>Fraxinus</taxon>
    </lineage>
</organism>
<evidence type="ECO:0000313" key="2">
    <source>
        <dbReference type="Proteomes" id="UP000834106"/>
    </source>
</evidence>
<protein>
    <submittedName>
        <fullName evidence="1">Uncharacterized protein</fullName>
    </submittedName>
</protein>
<gene>
    <name evidence="1" type="ORF">FPE_LOCUS13563</name>
</gene>
<dbReference type="AlphaFoldDB" id="A0AAD1ZAM2"/>
<proteinExistence type="predicted"/>
<name>A0AAD1ZAM2_9LAMI</name>
<accession>A0AAD1ZAM2</accession>
<evidence type="ECO:0000313" key="1">
    <source>
        <dbReference type="EMBL" id="CAI9766133.1"/>
    </source>
</evidence>